<keyword evidence="2" id="KW-1185">Reference proteome</keyword>
<dbReference type="Proteomes" id="UP001057402">
    <property type="component" value="Chromosome 1"/>
</dbReference>
<accession>A0ACB9SBB6</accession>
<evidence type="ECO:0000313" key="2">
    <source>
        <dbReference type="Proteomes" id="UP001057402"/>
    </source>
</evidence>
<organism evidence="1 2">
    <name type="scientific">Melastoma candidum</name>
    <dbReference type="NCBI Taxonomy" id="119954"/>
    <lineage>
        <taxon>Eukaryota</taxon>
        <taxon>Viridiplantae</taxon>
        <taxon>Streptophyta</taxon>
        <taxon>Embryophyta</taxon>
        <taxon>Tracheophyta</taxon>
        <taxon>Spermatophyta</taxon>
        <taxon>Magnoliopsida</taxon>
        <taxon>eudicotyledons</taxon>
        <taxon>Gunneridae</taxon>
        <taxon>Pentapetalae</taxon>
        <taxon>rosids</taxon>
        <taxon>malvids</taxon>
        <taxon>Myrtales</taxon>
        <taxon>Melastomataceae</taxon>
        <taxon>Melastomatoideae</taxon>
        <taxon>Melastomateae</taxon>
        <taxon>Melastoma</taxon>
    </lineage>
</organism>
<evidence type="ECO:0000313" key="1">
    <source>
        <dbReference type="EMBL" id="KAI4388756.1"/>
    </source>
</evidence>
<comment type="caution">
    <text evidence="1">The sequence shown here is derived from an EMBL/GenBank/DDBJ whole genome shotgun (WGS) entry which is preliminary data.</text>
</comment>
<gene>
    <name evidence="1" type="ORF">MLD38_001059</name>
</gene>
<reference evidence="2" key="1">
    <citation type="journal article" date="2023" name="Front. Plant Sci.">
        <title>Chromosomal-level genome assembly of Melastoma candidum provides insights into trichome evolution.</title>
        <authorList>
            <person name="Zhong Y."/>
            <person name="Wu W."/>
            <person name="Sun C."/>
            <person name="Zou P."/>
            <person name="Liu Y."/>
            <person name="Dai S."/>
            <person name="Zhou R."/>
        </authorList>
    </citation>
    <scope>NUCLEOTIDE SEQUENCE [LARGE SCALE GENOMIC DNA]</scope>
</reference>
<sequence>MLRFRPIAPKPFNGVAVPLPSLAMPRSKRKYVARRRNPPRGRIRRRATPKPLVLKKQPLLFPGKVVEPSTRTKARDGSKAAGAGSPMVKSFSRERYEKHPGLPPGYYS</sequence>
<proteinExistence type="predicted"/>
<name>A0ACB9SBB6_9MYRT</name>
<protein>
    <submittedName>
        <fullName evidence="1">Uncharacterized protein</fullName>
    </submittedName>
</protein>
<dbReference type="EMBL" id="CM042880">
    <property type="protein sequence ID" value="KAI4388756.1"/>
    <property type="molecule type" value="Genomic_DNA"/>
</dbReference>